<organism evidence="3 4">
    <name type="scientific">Chlorella vulgaris</name>
    <name type="common">Green alga</name>
    <dbReference type="NCBI Taxonomy" id="3077"/>
    <lineage>
        <taxon>Eukaryota</taxon>
        <taxon>Viridiplantae</taxon>
        <taxon>Chlorophyta</taxon>
        <taxon>core chlorophytes</taxon>
        <taxon>Trebouxiophyceae</taxon>
        <taxon>Chlorellales</taxon>
        <taxon>Chlorellaceae</taxon>
        <taxon>Chlorella clade</taxon>
        <taxon>Chlorella</taxon>
    </lineage>
</organism>
<name>A0A9D4Z1G9_CHLVU</name>
<protein>
    <recommendedName>
        <fullName evidence="2">Apple domain-containing protein</fullName>
    </recommendedName>
</protein>
<keyword evidence="4" id="KW-1185">Reference proteome</keyword>
<keyword evidence="1" id="KW-0732">Signal</keyword>
<dbReference type="Pfam" id="PF14295">
    <property type="entry name" value="PAN_4"/>
    <property type="match status" value="2"/>
</dbReference>
<dbReference type="InterPro" id="IPR003609">
    <property type="entry name" value="Pan_app"/>
</dbReference>
<accession>A0A9D4Z1G9</accession>
<feature type="chain" id="PRO_5038607618" description="Apple domain-containing protein" evidence="1">
    <location>
        <begin position="21"/>
        <end position="413"/>
    </location>
</feature>
<feature type="domain" description="Apple" evidence="2">
    <location>
        <begin position="245"/>
        <end position="291"/>
    </location>
</feature>
<evidence type="ECO:0000259" key="2">
    <source>
        <dbReference type="Pfam" id="PF14295"/>
    </source>
</evidence>
<dbReference type="AlphaFoldDB" id="A0A9D4Z1G9"/>
<proteinExistence type="predicted"/>
<evidence type="ECO:0000313" key="4">
    <source>
        <dbReference type="Proteomes" id="UP001055712"/>
    </source>
</evidence>
<reference evidence="3" key="1">
    <citation type="journal article" date="2019" name="Plant J.">
        <title>Chlorella vulgaris genome assembly and annotation reveals the molecular basis for metabolic acclimation to high light conditions.</title>
        <authorList>
            <person name="Cecchin M."/>
            <person name="Marcolungo L."/>
            <person name="Rossato M."/>
            <person name="Girolomoni L."/>
            <person name="Cosentino E."/>
            <person name="Cuine S."/>
            <person name="Li-Beisson Y."/>
            <person name="Delledonne M."/>
            <person name="Ballottari M."/>
        </authorList>
    </citation>
    <scope>NUCLEOTIDE SEQUENCE</scope>
    <source>
        <strain evidence="3">211/11P</strain>
    </source>
</reference>
<gene>
    <name evidence="3" type="ORF">D9Q98_006009</name>
</gene>
<reference evidence="3" key="2">
    <citation type="submission" date="2020-11" db="EMBL/GenBank/DDBJ databases">
        <authorList>
            <person name="Cecchin M."/>
            <person name="Marcolungo L."/>
            <person name="Rossato M."/>
            <person name="Girolomoni L."/>
            <person name="Cosentino E."/>
            <person name="Cuine S."/>
            <person name="Li-Beisson Y."/>
            <person name="Delledonne M."/>
            <person name="Ballottari M."/>
        </authorList>
    </citation>
    <scope>NUCLEOTIDE SEQUENCE</scope>
    <source>
        <strain evidence="3">211/11P</strain>
        <tissue evidence="3">Whole cell</tissue>
    </source>
</reference>
<feature type="domain" description="Apple" evidence="2">
    <location>
        <begin position="351"/>
        <end position="395"/>
    </location>
</feature>
<dbReference type="Proteomes" id="UP001055712">
    <property type="component" value="Unassembled WGS sequence"/>
</dbReference>
<dbReference type="OrthoDB" id="156202at2759"/>
<evidence type="ECO:0000256" key="1">
    <source>
        <dbReference type="SAM" id="SignalP"/>
    </source>
</evidence>
<evidence type="ECO:0000313" key="3">
    <source>
        <dbReference type="EMBL" id="KAI3436592.1"/>
    </source>
</evidence>
<dbReference type="Gene3D" id="3.50.4.10">
    <property type="entry name" value="Hepatocyte Growth Factor"/>
    <property type="match status" value="1"/>
</dbReference>
<sequence length="413" mass="43529">MTALFLCGVALLSFGLSVDARHLQQAGSTDAASNNFGQGFGGQAAEVGNVTGAAPVDVSQFVVQESNEVQQALLNAGLCYLTVGRGPCLGYAQGAAGTQVKDSDSYFTSSPFCLDAIRYSYSSDHKVLDTAAVVRDNKIEGIFCFTNSTAVTNAQACYDNTPVLSADPGSECDQICGEAYPNCPYYYQYSQQCCTCTPECPAVPDTPATCPTASRGVQLEPTITADGVPVGNVPEEGQVLDSTSSKWVPVATPDECCQACASYFGCYAWTWKALGHCTVGGIVQPTDCCYFKAYSGWHVKYKSGDDTPFFVSGLAPQVSDAQCTDLQSDVDLSGGDLLPDNADQGFEDTVVAAANPQECCNFCNAYLGCTAWTLSDPSDCQDRLGADNQGCCFLKTFGYTPVPKAGTVSGRLT</sequence>
<dbReference type="EMBL" id="SIDB01000002">
    <property type="protein sequence ID" value="KAI3436592.1"/>
    <property type="molecule type" value="Genomic_DNA"/>
</dbReference>
<feature type="signal peptide" evidence="1">
    <location>
        <begin position="1"/>
        <end position="20"/>
    </location>
</feature>
<comment type="caution">
    <text evidence="3">The sequence shown here is derived from an EMBL/GenBank/DDBJ whole genome shotgun (WGS) entry which is preliminary data.</text>
</comment>